<evidence type="ECO:0000256" key="9">
    <source>
        <dbReference type="ARBA" id="ARBA00023136"/>
    </source>
</evidence>
<dbReference type="Proteomes" id="UP000198752">
    <property type="component" value="Unassembled WGS sequence"/>
</dbReference>
<dbReference type="EMBL" id="FOOY01000006">
    <property type="protein sequence ID" value="SFG22834.1"/>
    <property type="molecule type" value="Genomic_DNA"/>
</dbReference>
<name>A0A1I2Q3B5_9BACL</name>
<comment type="similarity">
    <text evidence="2 11 12">Belongs to the ATPase A chain family.</text>
</comment>
<evidence type="ECO:0000313" key="14">
    <source>
        <dbReference type="Proteomes" id="UP000198752"/>
    </source>
</evidence>
<feature type="transmembrane region" description="Helical" evidence="11">
    <location>
        <begin position="132"/>
        <end position="152"/>
    </location>
</feature>
<dbReference type="GO" id="GO:0042777">
    <property type="term" value="P:proton motive force-driven plasma membrane ATP synthesis"/>
    <property type="evidence" value="ECO:0007669"/>
    <property type="project" value="TreeGrafter"/>
</dbReference>
<dbReference type="Pfam" id="PF00119">
    <property type="entry name" value="ATP-synt_A"/>
    <property type="match status" value="1"/>
</dbReference>
<dbReference type="Gene3D" id="1.20.120.220">
    <property type="entry name" value="ATP synthase, F0 complex, subunit A"/>
    <property type="match status" value="1"/>
</dbReference>
<dbReference type="SUPFAM" id="SSF81336">
    <property type="entry name" value="F1F0 ATP synthase subunit A"/>
    <property type="match status" value="1"/>
</dbReference>
<dbReference type="PRINTS" id="PR00123">
    <property type="entry name" value="ATPASEA"/>
</dbReference>
<dbReference type="GO" id="GO:0046933">
    <property type="term" value="F:proton-transporting ATP synthase activity, rotational mechanism"/>
    <property type="evidence" value="ECO:0007669"/>
    <property type="project" value="UniProtKB-UniRule"/>
</dbReference>
<keyword evidence="4 11" id="KW-0138">CF(0)</keyword>
<evidence type="ECO:0000313" key="13">
    <source>
        <dbReference type="EMBL" id="SFG22834.1"/>
    </source>
</evidence>
<evidence type="ECO:0000256" key="1">
    <source>
        <dbReference type="ARBA" id="ARBA00004141"/>
    </source>
</evidence>
<dbReference type="HAMAP" id="MF_01393">
    <property type="entry name" value="ATP_synth_a_bact"/>
    <property type="match status" value="1"/>
</dbReference>
<evidence type="ECO:0000256" key="3">
    <source>
        <dbReference type="ARBA" id="ARBA00022448"/>
    </source>
</evidence>
<evidence type="ECO:0000256" key="11">
    <source>
        <dbReference type="HAMAP-Rule" id="MF_01393"/>
    </source>
</evidence>
<dbReference type="InterPro" id="IPR035908">
    <property type="entry name" value="F0_ATP_A_sf"/>
</dbReference>
<feature type="transmembrane region" description="Helical" evidence="11">
    <location>
        <begin position="215"/>
        <end position="241"/>
    </location>
</feature>
<dbReference type="RefSeq" id="WP_093670765.1">
    <property type="nucleotide sequence ID" value="NZ_FOOY01000006.1"/>
</dbReference>
<keyword evidence="3 11" id="KW-0813">Transport</keyword>
<keyword evidence="10 11" id="KW-0066">ATP synthesis</keyword>
<dbReference type="PROSITE" id="PS00449">
    <property type="entry name" value="ATPASE_A"/>
    <property type="match status" value="1"/>
</dbReference>
<dbReference type="GO" id="GO:0045259">
    <property type="term" value="C:proton-transporting ATP synthase complex"/>
    <property type="evidence" value="ECO:0007669"/>
    <property type="project" value="UniProtKB-KW"/>
</dbReference>
<evidence type="ECO:0000256" key="4">
    <source>
        <dbReference type="ARBA" id="ARBA00022547"/>
    </source>
</evidence>
<dbReference type="InterPro" id="IPR000568">
    <property type="entry name" value="ATP_synth_F0_asu"/>
</dbReference>
<protein>
    <recommendedName>
        <fullName evidence="11 12">ATP synthase subunit a</fullName>
    </recommendedName>
    <alternativeName>
        <fullName evidence="11">ATP synthase F0 sector subunit a</fullName>
    </alternativeName>
    <alternativeName>
        <fullName evidence="11">F-ATPase subunit 6</fullName>
    </alternativeName>
</protein>
<feature type="transmembrane region" description="Helical" evidence="11">
    <location>
        <begin position="16"/>
        <end position="37"/>
    </location>
</feature>
<dbReference type="AlphaFoldDB" id="A0A1I2Q3B5"/>
<keyword evidence="7 11" id="KW-1133">Transmembrane helix</keyword>
<dbReference type="InterPro" id="IPR045082">
    <property type="entry name" value="ATP_syn_F0_a_bact/chloroplast"/>
</dbReference>
<gene>
    <name evidence="11" type="primary">atpB</name>
    <name evidence="13" type="ORF">SAMN02982927_01042</name>
</gene>
<evidence type="ECO:0000256" key="8">
    <source>
        <dbReference type="ARBA" id="ARBA00023065"/>
    </source>
</evidence>
<dbReference type="PANTHER" id="PTHR42823">
    <property type="entry name" value="ATP SYNTHASE SUBUNIT A, CHLOROPLASTIC"/>
    <property type="match status" value="1"/>
</dbReference>
<keyword evidence="11" id="KW-1003">Cell membrane</keyword>
<reference evidence="14" key="1">
    <citation type="submission" date="2016-10" db="EMBL/GenBank/DDBJ databases">
        <authorList>
            <person name="Varghese N."/>
            <person name="Submissions S."/>
        </authorList>
    </citation>
    <scope>NUCLEOTIDE SEQUENCE [LARGE SCALE GENOMIC DNA]</scope>
    <source>
        <strain evidence="14">ATCC 700379</strain>
    </source>
</reference>
<keyword evidence="6 11" id="KW-0375">Hydrogen ion transport</keyword>
<evidence type="ECO:0000256" key="12">
    <source>
        <dbReference type="RuleBase" id="RU000483"/>
    </source>
</evidence>
<feature type="transmembrane region" description="Helical" evidence="11">
    <location>
        <begin position="188"/>
        <end position="209"/>
    </location>
</feature>
<keyword evidence="5 11" id="KW-0812">Transmembrane</keyword>
<keyword evidence="8 11" id="KW-0406">Ion transport</keyword>
<evidence type="ECO:0000256" key="2">
    <source>
        <dbReference type="ARBA" id="ARBA00006810"/>
    </source>
</evidence>
<evidence type="ECO:0000256" key="6">
    <source>
        <dbReference type="ARBA" id="ARBA00022781"/>
    </source>
</evidence>
<comment type="function">
    <text evidence="11 12">Key component of the proton channel; it plays a direct role in the translocation of protons across the membrane.</text>
</comment>
<proteinExistence type="inferred from homology"/>
<keyword evidence="14" id="KW-1185">Reference proteome</keyword>
<dbReference type="PANTHER" id="PTHR42823:SF3">
    <property type="entry name" value="ATP SYNTHASE SUBUNIT A, CHLOROPLASTIC"/>
    <property type="match status" value="1"/>
</dbReference>
<organism evidence="13 14">
    <name type="scientific">Sporolactobacillus nakayamae</name>
    <dbReference type="NCBI Taxonomy" id="269670"/>
    <lineage>
        <taxon>Bacteria</taxon>
        <taxon>Bacillati</taxon>
        <taxon>Bacillota</taxon>
        <taxon>Bacilli</taxon>
        <taxon>Bacillales</taxon>
        <taxon>Sporolactobacillaceae</taxon>
        <taxon>Sporolactobacillus</taxon>
    </lineage>
</organism>
<evidence type="ECO:0000256" key="5">
    <source>
        <dbReference type="ARBA" id="ARBA00022692"/>
    </source>
</evidence>
<sequence length="247" mass="27339">MELTPKVKFLGMTFDVTLMIGSVVSALIVMLIVFLLTRRLSVRPEGRQNVMEYIIDFVSGITGTMLEKKESAKYLSFALTTFLFILVANLLGVIVMVTSTVNGPIPSLGITTAGLKMADNSVSWFKSPTSDINVTVAMAGAIFLYSHFAGIAKSPRGYLQHYVKPFWWMLPIHLIDEVSKPATHALRLWANIFAGEVLITILREGAFYFTGVPLFAWMGFSVFVGCIQAYIFTVLAMVYIAQKVGEE</sequence>
<evidence type="ECO:0000256" key="7">
    <source>
        <dbReference type="ARBA" id="ARBA00022989"/>
    </source>
</evidence>
<comment type="subcellular location">
    <subcellularLocation>
        <location evidence="11 12">Cell membrane</location>
        <topology evidence="11 12">Multi-pass membrane protein</topology>
    </subcellularLocation>
    <subcellularLocation>
        <location evidence="1">Membrane</location>
        <topology evidence="1">Multi-pass membrane protein</topology>
    </subcellularLocation>
</comment>
<evidence type="ECO:0000256" key="10">
    <source>
        <dbReference type="ARBA" id="ARBA00023310"/>
    </source>
</evidence>
<dbReference type="STRING" id="269670.SAMN02982927_01042"/>
<feature type="transmembrane region" description="Helical" evidence="11">
    <location>
        <begin position="74"/>
        <end position="97"/>
    </location>
</feature>
<keyword evidence="9 11" id="KW-0472">Membrane</keyword>
<dbReference type="OrthoDB" id="9789241at2"/>
<dbReference type="CDD" id="cd00310">
    <property type="entry name" value="ATP-synt_Fo_a_6"/>
    <property type="match status" value="1"/>
</dbReference>
<dbReference type="NCBIfam" id="TIGR01131">
    <property type="entry name" value="ATP_synt_6_or_A"/>
    <property type="match status" value="1"/>
</dbReference>
<dbReference type="GO" id="GO:0005886">
    <property type="term" value="C:plasma membrane"/>
    <property type="evidence" value="ECO:0007669"/>
    <property type="project" value="UniProtKB-SubCell"/>
</dbReference>
<dbReference type="InterPro" id="IPR023011">
    <property type="entry name" value="ATP_synth_F0_asu_AS"/>
</dbReference>
<accession>A0A1I2Q3B5</accession>